<dbReference type="RefSeq" id="WP_339096166.1">
    <property type="nucleotide sequence ID" value="NZ_CP149782.1"/>
</dbReference>
<gene>
    <name evidence="1" type="ORF">WDJ50_02435</name>
</gene>
<dbReference type="AlphaFoldDB" id="A0AAU6Q3U2"/>
<organism evidence="1">
    <name type="scientific">Deinococcus sp. VB142</name>
    <dbReference type="NCBI Taxonomy" id="3112952"/>
    <lineage>
        <taxon>Bacteria</taxon>
        <taxon>Thermotogati</taxon>
        <taxon>Deinococcota</taxon>
        <taxon>Deinococci</taxon>
        <taxon>Deinococcales</taxon>
        <taxon>Deinococcaceae</taxon>
        <taxon>Deinococcus</taxon>
    </lineage>
</organism>
<evidence type="ECO:0000313" key="1">
    <source>
        <dbReference type="EMBL" id="WYF44994.1"/>
    </source>
</evidence>
<accession>A0AAU6Q3U2</accession>
<protein>
    <submittedName>
        <fullName evidence="1">Uncharacterized protein</fullName>
    </submittedName>
</protein>
<reference evidence="1" key="1">
    <citation type="submission" date="2024-03" db="EMBL/GenBank/DDBJ databases">
        <title>Deinococcus weizhi sp. nov., isolated from human skin.</title>
        <authorList>
            <person name="Wei Z."/>
            <person name="Tian F."/>
            <person name="Yang C."/>
            <person name="Xin L.T."/>
            <person name="Wen Z.J."/>
            <person name="Lan K.C."/>
            <person name="Yu L."/>
            <person name="Zhe W."/>
            <person name="Dan F.D."/>
            <person name="Jun W."/>
            <person name="Rui Z."/>
            <person name="Yong X.J."/>
            <person name="Ting Y."/>
            <person name="Wei X."/>
            <person name="Xu Z.G."/>
            <person name="Xin Z."/>
            <person name="Dong F.G."/>
            <person name="Ni X.M."/>
            <person name="Zheng M.G."/>
            <person name="Chun Y."/>
            <person name="Qian W.X."/>
        </authorList>
    </citation>
    <scope>NUCLEOTIDE SEQUENCE</scope>
    <source>
        <strain evidence="1">VB142</strain>
    </source>
</reference>
<dbReference type="EMBL" id="CP149782">
    <property type="protein sequence ID" value="WYF44994.1"/>
    <property type="molecule type" value="Genomic_DNA"/>
</dbReference>
<name>A0AAU6Q3U2_9DEIO</name>
<sequence length="160" mass="17406">MTKAVFLGVCVNPPGKDQVNAGEHGEYVLLELKGNTKDLEIQHLVYPVTGNPYFDTWYAIKGDLPPHVNQLLVRGGEGQPNVEGARQTVYTGDRRWRFNNAQGEHLRVVDKHGKVIAELIAPGTRCDILSVPPRVPGVIPSVPPIVRPSLPAAAAFGEVD</sequence>
<proteinExistence type="predicted"/>